<gene>
    <name evidence="2" type="ORF">AVEN_39100_1</name>
</gene>
<evidence type="ECO:0000313" key="3">
    <source>
        <dbReference type="Proteomes" id="UP000499080"/>
    </source>
</evidence>
<name>A0A4Y2DGN5_ARAVE</name>
<feature type="compositionally biased region" description="Polar residues" evidence="1">
    <location>
        <begin position="78"/>
        <end position="96"/>
    </location>
</feature>
<evidence type="ECO:0000256" key="1">
    <source>
        <dbReference type="SAM" id="MobiDB-lite"/>
    </source>
</evidence>
<dbReference type="AlphaFoldDB" id="A0A4Y2DGN5"/>
<keyword evidence="3" id="KW-1185">Reference proteome</keyword>
<comment type="caution">
    <text evidence="2">The sequence shown here is derived from an EMBL/GenBank/DDBJ whole genome shotgun (WGS) entry which is preliminary data.</text>
</comment>
<dbReference type="Proteomes" id="UP000499080">
    <property type="component" value="Unassembled WGS sequence"/>
</dbReference>
<evidence type="ECO:0000313" key="2">
    <source>
        <dbReference type="EMBL" id="GBM15186.1"/>
    </source>
</evidence>
<sequence>MYISKHPPPDIGNSFCLVFKMFGSEPKGPRLYPAAKAASGPAHFFWLSLIALKLVSRRRGSRYLKATRAGTYLRQSEENVLSSWPSDSSPQRVKTH</sequence>
<protein>
    <submittedName>
        <fullName evidence="2">Uncharacterized protein</fullName>
    </submittedName>
</protein>
<accession>A0A4Y2DGN5</accession>
<proteinExistence type="predicted"/>
<reference evidence="2 3" key="1">
    <citation type="journal article" date="2019" name="Sci. Rep.">
        <title>Orb-weaving spider Araneus ventricosus genome elucidates the spidroin gene catalogue.</title>
        <authorList>
            <person name="Kono N."/>
            <person name="Nakamura H."/>
            <person name="Ohtoshi R."/>
            <person name="Moran D.A.P."/>
            <person name="Shinohara A."/>
            <person name="Yoshida Y."/>
            <person name="Fujiwara M."/>
            <person name="Mori M."/>
            <person name="Tomita M."/>
            <person name="Arakawa K."/>
        </authorList>
    </citation>
    <scope>NUCLEOTIDE SEQUENCE [LARGE SCALE GENOMIC DNA]</scope>
</reference>
<organism evidence="2 3">
    <name type="scientific">Araneus ventricosus</name>
    <name type="common">Orbweaver spider</name>
    <name type="synonym">Epeira ventricosa</name>
    <dbReference type="NCBI Taxonomy" id="182803"/>
    <lineage>
        <taxon>Eukaryota</taxon>
        <taxon>Metazoa</taxon>
        <taxon>Ecdysozoa</taxon>
        <taxon>Arthropoda</taxon>
        <taxon>Chelicerata</taxon>
        <taxon>Arachnida</taxon>
        <taxon>Araneae</taxon>
        <taxon>Araneomorphae</taxon>
        <taxon>Entelegynae</taxon>
        <taxon>Araneoidea</taxon>
        <taxon>Araneidae</taxon>
        <taxon>Araneus</taxon>
    </lineage>
</organism>
<feature type="region of interest" description="Disordered" evidence="1">
    <location>
        <begin position="77"/>
        <end position="96"/>
    </location>
</feature>
<dbReference type="EMBL" id="BGPR01000356">
    <property type="protein sequence ID" value="GBM15186.1"/>
    <property type="molecule type" value="Genomic_DNA"/>
</dbReference>